<accession>A0A835CVU5</accession>
<dbReference type="Proteomes" id="UP000639338">
    <property type="component" value="Unassembled WGS sequence"/>
</dbReference>
<dbReference type="GO" id="GO:0030674">
    <property type="term" value="F:protein-macromolecule adaptor activity"/>
    <property type="evidence" value="ECO:0007669"/>
    <property type="project" value="TreeGrafter"/>
</dbReference>
<dbReference type="PANTHER" id="PTHR22852">
    <property type="entry name" value="LETHAL 2 DENTICLELESS PROTEIN RETINOIC ACID-REGULATED NUCLEAR MATRIX-ASSOCIATED PROTEIN"/>
    <property type="match status" value="1"/>
</dbReference>
<gene>
    <name evidence="5" type="ORF">HCN44_006825</name>
</gene>
<dbReference type="Gene3D" id="2.130.10.10">
    <property type="entry name" value="YVTN repeat-like/Quinoprotein amine dehydrogenase"/>
    <property type="match status" value="1"/>
</dbReference>
<dbReference type="PANTHER" id="PTHR22852:SF0">
    <property type="entry name" value="DENTICLELESS PROTEIN HOMOLOG"/>
    <property type="match status" value="1"/>
</dbReference>
<dbReference type="Pfam" id="PF00400">
    <property type="entry name" value="WD40"/>
    <property type="match status" value="2"/>
</dbReference>
<evidence type="ECO:0000256" key="3">
    <source>
        <dbReference type="ARBA" id="ARBA00038344"/>
    </source>
</evidence>
<dbReference type="InterPro" id="IPR015943">
    <property type="entry name" value="WD40/YVTN_repeat-like_dom_sf"/>
</dbReference>
<proteinExistence type="inferred from homology"/>
<evidence type="ECO:0000256" key="1">
    <source>
        <dbReference type="ARBA" id="ARBA00004906"/>
    </source>
</evidence>
<evidence type="ECO:0000313" key="5">
    <source>
        <dbReference type="EMBL" id="KAF7995718.1"/>
    </source>
</evidence>
<evidence type="ECO:0000313" key="6">
    <source>
        <dbReference type="Proteomes" id="UP000639338"/>
    </source>
</evidence>
<dbReference type="SUPFAM" id="SSF50978">
    <property type="entry name" value="WD40 repeat-like"/>
    <property type="match status" value="1"/>
</dbReference>
<reference evidence="5 6" key="1">
    <citation type="submission" date="2020-08" db="EMBL/GenBank/DDBJ databases">
        <title>Aphidius gifuensis genome sequencing and assembly.</title>
        <authorList>
            <person name="Du Z."/>
        </authorList>
    </citation>
    <scope>NUCLEOTIDE SEQUENCE [LARGE SCALE GENOMIC DNA]</scope>
    <source>
        <strain evidence="5">YNYX2018</strain>
        <tissue evidence="5">Adults</tissue>
    </source>
</reference>
<comment type="caution">
    <text evidence="5">The sequence shown here is derived from an EMBL/GenBank/DDBJ whole genome shotgun (WGS) entry which is preliminary data.</text>
</comment>
<sequence>MSCIDYLIKRKTGFASAEQWDISIYRLQCYKKYDKSIGNNGSFKCKFSKSKKNLQVAVIDKYINVFNVKSLRHNEIYHYNKMTLLQDFYWLSDQILVLLSGSEIYLADLEIGLAGHEKTITSTFSKNFEKGILNQIINPCHQDIIASGWDDSSIVLRDMRTPQEKPVDSIFHTHCDEKNVPQSLTDLIYYNRTIISCSLNDDTIKFWDIRMIYHSNKRKTEPFYQITGTNNNAKNKTTGISSLYLNPIDKTIYANYMNGNIDSFNISSYDYDALPIGKYYGHNNSSSLISSCLSPDGKYLLSGSTDKFAYIWRTNKPGSPIVKLSGHDYDMITSVDWSGSTDETWITTCSMDSSNIYPNNCSLHVWRVGTDDDNDDVDDIGRAQQIKNPIFHNEDSTKKYFIIQQ</sequence>
<comment type="similarity">
    <text evidence="3">Belongs to the WD repeat cdt2 family.</text>
</comment>
<dbReference type="InterPro" id="IPR001680">
    <property type="entry name" value="WD40_rpt"/>
</dbReference>
<dbReference type="GO" id="GO:0005634">
    <property type="term" value="C:nucleus"/>
    <property type="evidence" value="ECO:0007669"/>
    <property type="project" value="TreeGrafter"/>
</dbReference>
<evidence type="ECO:0000256" key="2">
    <source>
        <dbReference type="ARBA" id="ARBA00022786"/>
    </source>
</evidence>
<feature type="repeat" description="WD" evidence="4">
    <location>
        <begin position="281"/>
        <end position="312"/>
    </location>
</feature>
<protein>
    <submittedName>
        <fullName evidence="5">Uncharacterized protein</fullName>
    </submittedName>
</protein>
<dbReference type="InterPro" id="IPR051865">
    <property type="entry name" value="WD-repeat_CDT2_adapter"/>
</dbReference>
<keyword evidence="2" id="KW-0833">Ubl conjugation pathway</keyword>
<dbReference type="EMBL" id="JACMRX010000002">
    <property type="protein sequence ID" value="KAF7995718.1"/>
    <property type="molecule type" value="Genomic_DNA"/>
</dbReference>
<name>A0A835CVU5_APHGI</name>
<dbReference type="OrthoDB" id="2096344at2759"/>
<dbReference type="InterPro" id="IPR036322">
    <property type="entry name" value="WD40_repeat_dom_sf"/>
</dbReference>
<evidence type="ECO:0000256" key="4">
    <source>
        <dbReference type="PROSITE-ProRule" id="PRU00221"/>
    </source>
</evidence>
<dbReference type="SMART" id="SM00320">
    <property type="entry name" value="WD40"/>
    <property type="match status" value="3"/>
</dbReference>
<dbReference type="PROSITE" id="PS50082">
    <property type="entry name" value="WD_REPEATS_2"/>
    <property type="match status" value="1"/>
</dbReference>
<organism evidence="5 6">
    <name type="scientific">Aphidius gifuensis</name>
    <name type="common">Parasitoid wasp</name>
    <dbReference type="NCBI Taxonomy" id="684658"/>
    <lineage>
        <taxon>Eukaryota</taxon>
        <taxon>Metazoa</taxon>
        <taxon>Ecdysozoa</taxon>
        <taxon>Arthropoda</taxon>
        <taxon>Hexapoda</taxon>
        <taxon>Insecta</taxon>
        <taxon>Pterygota</taxon>
        <taxon>Neoptera</taxon>
        <taxon>Endopterygota</taxon>
        <taxon>Hymenoptera</taxon>
        <taxon>Apocrita</taxon>
        <taxon>Ichneumonoidea</taxon>
        <taxon>Braconidae</taxon>
        <taxon>Aphidiinae</taxon>
        <taxon>Aphidius</taxon>
    </lineage>
</organism>
<dbReference type="AlphaFoldDB" id="A0A835CVU5"/>
<keyword evidence="4" id="KW-0853">WD repeat</keyword>
<keyword evidence="6" id="KW-1185">Reference proteome</keyword>
<dbReference type="GO" id="GO:0007095">
    <property type="term" value="P:mitotic G2 DNA damage checkpoint signaling"/>
    <property type="evidence" value="ECO:0007669"/>
    <property type="project" value="TreeGrafter"/>
</dbReference>
<dbReference type="GO" id="GO:0043161">
    <property type="term" value="P:proteasome-mediated ubiquitin-dependent protein catabolic process"/>
    <property type="evidence" value="ECO:0007669"/>
    <property type="project" value="TreeGrafter"/>
</dbReference>
<comment type="pathway">
    <text evidence="1">Protein modification; protein ubiquitination.</text>
</comment>